<dbReference type="RefSeq" id="WP_267223687.1">
    <property type="nucleotide sequence ID" value="NZ_JAPCWC010000026.1"/>
</dbReference>
<dbReference type="EMBL" id="JBHLTM010000077">
    <property type="protein sequence ID" value="MFC0686877.1"/>
    <property type="molecule type" value="Genomic_DNA"/>
</dbReference>
<feature type="transmembrane region" description="Helical" evidence="1">
    <location>
        <begin position="6"/>
        <end position="24"/>
    </location>
</feature>
<feature type="transmembrane region" description="Helical" evidence="1">
    <location>
        <begin position="31"/>
        <end position="47"/>
    </location>
</feature>
<protein>
    <submittedName>
        <fullName evidence="2">Uncharacterized protein</fullName>
    </submittedName>
</protein>
<gene>
    <name evidence="2" type="ORF">ACFFF8_20025</name>
</gene>
<accession>A0ABV6SDY7</accession>
<feature type="transmembrane region" description="Helical" evidence="1">
    <location>
        <begin position="134"/>
        <end position="153"/>
    </location>
</feature>
<feature type="transmembrane region" description="Helical" evidence="1">
    <location>
        <begin position="53"/>
        <end position="75"/>
    </location>
</feature>
<evidence type="ECO:0000313" key="3">
    <source>
        <dbReference type="Proteomes" id="UP001589858"/>
    </source>
</evidence>
<dbReference type="Proteomes" id="UP001589858">
    <property type="component" value="Unassembled WGS sequence"/>
</dbReference>
<reference evidence="2 3" key="1">
    <citation type="submission" date="2024-09" db="EMBL/GenBank/DDBJ databases">
        <authorList>
            <person name="Sun Q."/>
            <person name="Mori K."/>
        </authorList>
    </citation>
    <scope>NUCLEOTIDE SEQUENCE [LARGE SCALE GENOMIC DNA]</scope>
    <source>
        <strain evidence="2 3">CICC 11035S</strain>
    </source>
</reference>
<feature type="transmembrane region" description="Helical" evidence="1">
    <location>
        <begin position="96"/>
        <end position="122"/>
    </location>
</feature>
<keyword evidence="1" id="KW-0472">Membrane</keyword>
<keyword evidence="1" id="KW-1133">Transmembrane helix</keyword>
<comment type="caution">
    <text evidence="2">The sequence shown here is derived from an EMBL/GenBank/DDBJ whole genome shotgun (WGS) entry which is preliminary data.</text>
</comment>
<keyword evidence="3" id="KW-1185">Reference proteome</keyword>
<proteinExistence type="predicted"/>
<organism evidence="2 3">
    <name type="scientific">Novosphingobium clariflavum</name>
    <dbReference type="NCBI Taxonomy" id="2029884"/>
    <lineage>
        <taxon>Bacteria</taxon>
        <taxon>Pseudomonadati</taxon>
        <taxon>Pseudomonadota</taxon>
        <taxon>Alphaproteobacteria</taxon>
        <taxon>Sphingomonadales</taxon>
        <taxon>Sphingomonadaceae</taxon>
        <taxon>Novosphingobium</taxon>
    </lineage>
</organism>
<sequence>MAALDYIRLAVLIVLVLPPVVLPWEGRRAPDAAYAAIALAGLAFAFARSGPAGAALALATGAACLALVLSQVAALRLASGRQILTGGQIKLLSSSALYLGPVAACVLVLITGLMLFIVGAIYSINSNGRRPDANAIAVMAILCTGFGQIMMLVR</sequence>
<name>A0ABV6SDY7_9SPHN</name>
<keyword evidence="1" id="KW-0812">Transmembrane</keyword>
<evidence type="ECO:0000256" key="1">
    <source>
        <dbReference type="SAM" id="Phobius"/>
    </source>
</evidence>
<evidence type="ECO:0000313" key="2">
    <source>
        <dbReference type="EMBL" id="MFC0686877.1"/>
    </source>
</evidence>